<dbReference type="EMBL" id="MU118073">
    <property type="protein sequence ID" value="KAF9645919.1"/>
    <property type="molecule type" value="Genomic_DNA"/>
</dbReference>
<sequence length="93" mass="10207">MPHSSFTSSTPLTRCSPSEHPELSLISILLTSTFLLGFTMKAWASYLDDHELYSSPTVSSVMPRDPSPLSAQSTTLSNAWTTVVSCMKLVFLH</sequence>
<evidence type="ECO:0000313" key="1">
    <source>
        <dbReference type="EMBL" id="KAF9645919.1"/>
    </source>
</evidence>
<protein>
    <submittedName>
        <fullName evidence="1">Uncharacterized protein</fullName>
    </submittedName>
</protein>
<gene>
    <name evidence="1" type="ORF">BDM02DRAFT_3119469</name>
</gene>
<keyword evidence="2" id="KW-1185">Reference proteome</keyword>
<accession>A0ACB6Z8U6</accession>
<dbReference type="Proteomes" id="UP000886501">
    <property type="component" value="Unassembled WGS sequence"/>
</dbReference>
<organism evidence="1 2">
    <name type="scientific">Thelephora ganbajun</name>
    <name type="common">Ganba fungus</name>
    <dbReference type="NCBI Taxonomy" id="370292"/>
    <lineage>
        <taxon>Eukaryota</taxon>
        <taxon>Fungi</taxon>
        <taxon>Dikarya</taxon>
        <taxon>Basidiomycota</taxon>
        <taxon>Agaricomycotina</taxon>
        <taxon>Agaricomycetes</taxon>
        <taxon>Thelephorales</taxon>
        <taxon>Thelephoraceae</taxon>
        <taxon>Thelephora</taxon>
    </lineage>
</organism>
<proteinExistence type="predicted"/>
<reference evidence="1" key="1">
    <citation type="submission" date="2019-10" db="EMBL/GenBank/DDBJ databases">
        <authorList>
            <consortium name="DOE Joint Genome Institute"/>
            <person name="Kuo A."/>
            <person name="Miyauchi S."/>
            <person name="Kiss E."/>
            <person name="Drula E."/>
            <person name="Kohler A."/>
            <person name="Sanchez-Garcia M."/>
            <person name="Andreopoulos B."/>
            <person name="Barry K.W."/>
            <person name="Bonito G."/>
            <person name="Buee M."/>
            <person name="Carver A."/>
            <person name="Chen C."/>
            <person name="Cichocki N."/>
            <person name="Clum A."/>
            <person name="Culley D."/>
            <person name="Crous P.W."/>
            <person name="Fauchery L."/>
            <person name="Girlanda M."/>
            <person name="Hayes R."/>
            <person name="Keri Z."/>
            <person name="Labutti K."/>
            <person name="Lipzen A."/>
            <person name="Lombard V."/>
            <person name="Magnuson J."/>
            <person name="Maillard F."/>
            <person name="Morin E."/>
            <person name="Murat C."/>
            <person name="Nolan M."/>
            <person name="Ohm R."/>
            <person name="Pangilinan J."/>
            <person name="Pereira M."/>
            <person name="Perotto S."/>
            <person name="Peter M."/>
            <person name="Riley R."/>
            <person name="Sitrit Y."/>
            <person name="Stielow B."/>
            <person name="Szollosi G."/>
            <person name="Zifcakova L."/>
            <person name="Stursova M."/>
            <person name="Spatafora J.W."/>
            <person name="Tedersoo L."/>
            <person name="Vaario L.-M."/>
            <person name="Yamada A."/>
            <person name="Yan M."/>
            <person name="Wang P."/>
            <person name="Xu J."/>
            <person name="Bruns T."/>
            <person name="Baldrian P."/>
            <person name="Vilgalys R."/>
            <person name="Henrissat B."/>
            <person name="Grigoriev I.V."/>
            <person name="Hibbett D."/>
            <person name="Nagy L.G."/>
            <person name="Martin F.M."/>
        </authorList>
    </citation>
    <scope>NUCLEOTIDE SEQUENCE</scope>
    <source>
        <strain evidence="1">P2</strain>
    </source>
</reference>
<reference evidence="1" key="2">
    <citation type="journal article" date="2020" name="Nat. Commun.">
        <title>Large-scale genome sequencing of mycorrhizal fungi provides insights into the early evolution of symbiotic traits.</title>
        <authorList>
            <person name="Miyauchi S."/>
            <person name="Kiss E."/>
            <person name="Kuo A."/>
            <person name="Drula E."/>
            <person name="Kohler A."/>
            <person name="Sanchez-Garcia M."/>
            <person name="Morin E."/>
            <person name="Andreopoulos B."/>
            <person name="Barry K.W."/>
            <person name="Bonito G."/>
            <person name="Buee M."/>
            <person name="Carver A."/>
            <person name="Chen C."/>
            <person name="Cichocki N."/>
            <person name="Clum A."/>
            <person name="Culley D."/>
            <person name="Crous P.W."/>
            <person name="Fauchery L."/>
            <person name="Girlanda M."/>
            <person name="Hayes R.D."/>
            <person name="Keri Z."/>
            <person name="LaButti K."/>
            <person name="Lipzen A."/>
            <person name="Lombard V."/>
            <person name="Magnuson J."/>
            <person name="Maillard F."/>
            <person name="Murat C."/>
            <person name="Nolan M."/>
            <person name="Ohm R.A."/>
            <person name="Pangilinan J."/>
            <person name="Pereira M.F."/>
            <person name="Perotto S."/>
            <person name="Peter M."/>
            <person name="Pfister S."/>
            <person name="Riley R."/>
            <person name="Sitrit Y."/>
            <person name="Stielow J.B."/>
            <person name="Szollosi G."/>
            <person name="Zifcakova L."/>
            <person name="Stursova M."/>
            <person name="Spatafora J.W."/>
            <person name="Tedersoo L."/>
            <person name="Vaario L.M."/>
            <person name="Yamada A."/>
            <person name="Yan M."/>
            <person name="Wang P."/>
            <person name="Xu J."/>
            <person name="Bruns T."/>
            <person name="Baldrian P."/>
            <person name="Vilgalys R."/>
            <person name="Dunand C."/>
            <person name="Henrissat B."/>
            <person name="Grigoriev I.V."/>
            <person name="Hibbett D."/>
            <person name="Nagy L.G."/>
            <person name="Martin F.M."/>
        </authorList>
    </citation>
    <scope>NUCLEOTIDE SEQUENCE</scope>
    <source>
        <strain evidence="1">P2</strain>
    </source>
</reference>
<comment type="caution">
    <text evidence="1">The sequence shown here is derived from an EMBL/GenBank/DDBJ whole genome shotgun (WGS) entry which is preliminary data.</text>
</comment>
<evidence type="ECO:0000313" key="2">
    <source>
        <dbReference type="Proteomes" id="UP000886501"/>
    </source>
</evidence>
<name>A0ACB6Z8U6_THEGA</name>